<dbReference type="EC" id="3.6.1.66" evidence="7"/>
<evidence type="ECO:0000256" key="3">
    <source>
        <dbReference type="ARBA" id="ARBA00022741"/>
    </source>
</evidence>
<evidence type="ECO:0000256" key="1">
    <source>
        <dbReference type="ARBA" id="ARBA00008023"/>
    </source>
</evidence>
<comment type="caution">
    <text evidence="7">Lacks conserved residue(s) required for the propagation of feature annotation.</text>
</comment>
<dbReference type="InterPro" id="IPR029001">
    <property type="entry name" value="ITPase-like_fam"/>
</dbReference>
<keyword evidence="5 7" id="KW-0460">Magnesium</keyword>
<dbReference type="InterPro" id="IPR020922">
    <property type="entry name" value="dITP/XTP_pyrophosphatase"/>
</dbReference>
<feature type="binding site" evidence="7">
    <location>
        <position position="181"/>
    </location>
    <ligand>
        <name>substrate</name>
    </ligand>
</feature>
<keyword evidence="3 7" id="KW-0547">Nucleotide-binding</keyword>
<evidence type="ECO:0000256" key="8">
    <source>
        <dbReference type="RuleBase" id="RU003781"/>
    </source>
</evidence>
<proteinExistence type="inferred from homology"/>
<reference evidence="10" key="1">
    <citation type="journal article" date="2019" name="Int. J. Syst. Evol. Microbiol.">
        <title>The Global Catalogue of Microorganisms (GCM) 10K type strain sequencing project: providing services to taxonomists for standard genome sequencing and annotation.</title>
        <authorList>
            <consortium name="The Broad Institute Genomics Platform"/>
            <consortium name="The Broad Institute Genome Sequencing Center for Infectious Disease"/>
            <person name="Wu L."/>
            <person name="Ma J."/>
        </authorList>
    </citation>
    <scope>NUCLEOTIDE SEQUENCE [LARGE SCALE GENOMIC DNA]</scope>
    <source>
        <strain evidence="10">KCTC 42087</strain>
    </source>
</reference>
<dbReference type="Pfam" id="PF01725">
    <property type="entry name" value="Ham1p_like"/>
    <property type="match status" value="1"/>
</dbReference>
<dbReference type="InterPro" id="IPR002637">
    <property type="entry name" value="RdgB/HAM1"/>
</dbReference>
<evidence type="ECO:0000313" key="9">
    <source>
        <dbReference type="EMBL" id="MFC5748923.1"/>
    </source>
</evidence>
<dbReference type="PANTHER" id="PTHR11067">
    <property type="entry name" value="INOSINE TRIPHOSPHATE PYROPHOSPHATASE/HAM1 PROTEIN"/>
    <property type="match status" value="1"/>
</dbReference>
<feature type="binding site" evidence="7">
    <location>
        <begin position="186"/>
        <end position="187"/>
    </location>
    <ligand>
        <name>substrate</name>
    </ligand>
</feature>
<comment type="similarity">
    <text evidence="1 7 8">Belongs to the HAM1 NTPase family.</text>
</comment>
<dbReference type="PANTHER" id="PTHR11067:SF9">
    <property type="entry name" value="INOSINE TRIPHOSPHATE PYROPHOSPHATASE"/>
    <property type="match status" value="1"/>
</dbReference>
<comment type="function">
    <text evidence="7">Pyrophosphatase that catalyzes the hydrolysis of nucleoside triphosphates to their monophosphate derivatives, with a high preference for the non-canonical purine nucleotides XTP (xanthosine triphosphate), dITP (deoxyinosine triphosphate) and ITP. Seems to function as a house-cleaning enzyme that removes non-canonical purine nucleotides from the nucleotide pool, thus preventing their incorporation into DNA/RNA and avoiding chromosomal lesions.</text>
</comment>
<keyword evidence="2 7" id="KW-0479">Metal-binding</keyword>
<feature type="binding site" evidence="7">
    <location>
        <position position="71"/>
    </location>
    <ligand>
        <name>substrate</name>
    </ligand>
</feature>
<dbReference type="Gene3D" id="3.90.950.10">
    <property type="match status" value="1"/>
</dbReference>
<dbReference type="NCBIfam" id="TIGR00042">
    <property type="entry name" value="RdgB/HAM1 family non-canonical purine NTP pyrophosphatase"/>
    <property type="match status" value="1"/>
</dbReference>
<dbReference type="HAMAP" id="MF_01405">
    <property type="entry name" value="Non_canon_purine_NTPase"/>
    <property type="match status" value="1"/>
</dbReference>
<evidence type="ECO:0000256" key="6">
    <source>
        <dbReference type="ARBA" id="ARBA00023080"/>
    </source>
</evidence>
<feature type="binding site" evidence="7">
    <location>
        <begin position="158"/>
        <end position="161"/>
    </location>
    <ligand>
        <name>substrate</name>
    </ligand>
</feature>
<feature type="active site" description="Proton acceptor" evidence="7">
    <location>
        <position position="70"/>
    </location>
</feature>
<evidence type="ECO:0000256" key="4">
    <source>
        <dbReference type="ARBA" id="ARBA00022801"/>
    </source>
</evidence>
<keyword evidence="10" id="KW-1185">Reference proteome</keyword>
<comment type="subunit">
    <text evidence="7">Homodimer.</text>
</comment>
<comment type="catalytic activity">
    <reaction evidence="7">
        <text>XTP + H2O = XMP + diphosphate + H(+)</text>
        <dbReference type="Rhea" id="RHEA:28610"/>
        <dbReference type="ChEBI" id="CHEBI:15377"/>
        <dbReference type="ChEBI" id="CHEBI:15378"/>
        <dbReference type="ChEBI" id="CHEBI:33019"/>
        <dbReference type="ChEBI" id="CHEBI:57464"/>
        <dbReference type="ChEBI" id="CHEBI:61314"/>
        <dbReference type="EC" id="3.6.1.66"/>
    </reaction>
</comment>
<feature type="binding site" evidence="7">
    <location>
        <begin position="8"/>
        <end position="13"/>
    </location>
    <ligand>
        <name>substrate</name>
    </ligand>
</feature>
<dbReference type="EMBL" id="JBHSON010000037">
    <property type="protein sequence ID" value="MFC5748923.1"/>
    <property type="molecule type" value="Genomic_DNA"/>
</dbReference>
<accession>A0ABW1A316</accession>
<feature type="binding site" evidence="7">
    <location>
        <position position="70"/>
    </location>
    <ligand>
        <name>Mg(2+)</name>
        <dbReference type="ChEBI" id="CHEBI:18420"/>
    </ligand>
</feature>
<sequence>MTTIVLASRNRAKIAELDRILTGQGIEVAGLQSFPDAPEVPETELTFEGNALLKARAIAAHTGLAAVADDSGLCVDALNGMPGVLSARWSGRFGDAAADKDRANLDLVLDQLGDVGDEHRGAHFVCAAALVVPGGAEHVVEGRMHGHVIRAPRGTGGFGYDPIFVPENDTRTTAELSAEEKDAISHRGRAFRALAELLPGALATAGSL</sequence>
<gene>
    <name evidence="9" type="primary">rdgB</name>
    <name evidence="9" type="ORF">ACFPZN_25185</name>
</gene>
<dbReference type="GO" id="GO:0036220">
    <property type="term" value="F:ITP diphosphatase activity"/>
    <property type="evidence" value="ECO:0007669"/>
    <property type="project" value="UniProtKB-EC"/>
</dbReference>
<evidence type="ECO:0000256" key="2">
    <source>
        <dbReference type="ARBA" id="ARBA00022723"/>
    </source>
</evidence>
<comment type="cofactor">
    <cofactor evidence="7">
        <name>Mg(2+)</name>
        <dbReference type="ChEBI" id="CHEBI:18420"/>
    </cofactor>
    <text evidence="7">Binds 1 Mg(2+) ion per subunit.</text>
</comment>
<dbReference type="CDD" id="cd00515">
    <property type="entry name" value="HAM1"/>
    <property type="match status" value="1"/>
</dbReference>
<organism evidence="9 10">
    <name type="scientific">Actinomadura rugatobispora</name>
    <dbReference type="NCBI Taxonomy" id="1994"/>
    <lineage>
        <taxon>Bacteria</taxon>
        <taxon>Bacillati</taxon>
        <taxon>Actinomycetota</taxon>
        <taxon>Actinomycetes</taxon>
        <taxon>Streptosporangiales</taxon>
        <taxon>Thermomonosporaceae</taxon>
        <taxon>Actinomadura</taxon>
    </lineage>
</organism>
<comment type="catalytic activity">
    <reaction evidence="7">
        <text>ITP + H2O = IMP + diphosphate + H(+)</text>
        <dbReference type="Rhea" id="RHEA:29399"/>
        <dbReference type="ChEBI" id="CHEBI:15377"/>
        <dbReference type="ChEBI" id="CHEBI:15378"/>
        <dbReference type="ChEBI" id="CHEBI:33019"/>
        <dbReference type="ChEBI" id="CHEBI:58053"/>
        <dbReference type="ChEBI" id="CHEBI:61402"/>
        <dbReference type="EC" id="3.6.1.66"/>
    </reaction>
</comment>
<evidence type="ECO:0000256" key="5">
    <source>
        <dbReference type="ARBA" id="ARBA00022842"/>
    </source>
</evidence>
<evidence type="ECO:0000256" key="7">
    <source>
        <dbReference type="HAMAP-Rule" id="MF_01405"/>
    </source>
</evidence>
<comment type="catalytic activity">
    <reaction evidence="7">
        <text>dITP + H2O = dIMP + diphosphate + H(+)</text>
        <dbReference type="Rhea" id="RHEA:28342"/>
        <dbReference type="ChEBI" id="CHEBI:15377"/>
        <dbReference type="ChEBI" id="CHEBI:15378"/>
        <dbReference type="ChEBI" id="CHEBI:33019"/>
        <dbReference type="ChEBI" id="CHEBI:61194"/>
        <dbReference type="ChEBI" id="CHEBI:61382"/>
        <dbReference type="EC" id="3.6.1.66"/>
    </reaction>
</comment>
<evidence type="ECO:0000313" key="10">
    <source>
        <dbReference type="Proteomes" id="UP001596074"/>
    </source>
</evidence>
<keyword evidence="4 7" id="KW-0378">Hydrolase</keyword>
<name>A0ABW1A316_9ACTN</name>
<dbReference type="RefSeq" id="WP_378284625.1">
    <property type="nucleotide sequence ID" value="NZ_JBHSON010000037.1"/>
</dbReference>
<comment type="caution">
    <text evidence="9">The sequence shown here is derived from an EMBL/GenBank/DDBJ whole genome shotgun (WGS) entry which is preliminary data.</text>
</comment>
<protein>
    <recommendedName>
        <fullName evidence="7">dITP/XTP pyrophosphatase</fullName>
        <ecNumber evidence="7">3.6.1.66</ecNumber>
    </recommendedName>
    <alternativeName>
        <fullName evidence="7">Non-canonical purine NTP pyrophosphatase</fullName>
    </alternativeName>
    <alternativeName>
        <fullName evidence="7">Non-standard purine NTP pyrophosphatase</fullName>
    </alternativeName>
    <alternativeName>
        <fullName evidence="7">Nucleoside-triphosphate diphosphatase</fullName>
    </alternativeName>
    <alternativeName>
        <fullName evidence="7">Nucleoside-triphosphate pyrophosphatase</fullName>
        <shortName evidence="7">NTPase</shortName>
    </alternativeName>
</protein>
<dbReference type="SUPFAM" id="SSF52972">
    <property type="entry name" value="ITPase-like"/>
    <property type="match status" value="1"/>
</dbReference>
<dbReference type="Proteomes" id="UP001596074">
    <property type="component" value="Unassembled WGS sequence"/>
</dbReference>
<keyword evidence="6 7" id="KW-0546">Nucleotide metabolism</keyword>